<protein>
    <submittedName>
        <fullName evidence="2">Uncharacterized protein</fullName>
    </submittedName>
</protein>
<sequence>MKLLDSLHLLENSQWFLNATNGEIALPPSSLTYLARIAVLSNSANHPQALLHKFTFLYVLSMIAVTLPSTFKWWWMDLKKRRPASRRTRASSIESRR</sequence>
<organism evidence="2 3">
    <name type="scientific">Blattamonas nauphoetae</name>
    <dbReference type="NCBI Taxonomy" id="2049346"/>
    <lineage>
        <taxon>Eukaryota</taxon>
        <taxon>Metamonada</taxon>
        <taxon>Preaxostyla</taxon>
        <taxon>Oxymonadida</taxon>
        <taxon>Blattamonas</taxon>
    </lineage>
</organism>
<comment type="caution">
    <text evidence="2">The sequence shown here is derived from an EMBL/GenBank/DDBJ whole genome shotgun (WGS) entry which is preliminary data.</text>
</comment>
<evidence type="ECO:0000313" key="3">
    <source>
        <dbReference type="Proteomes" id="UP001281761"/>
    </source>
</evidence>
<evidence type="ECO:0000313" key="2">
    <source>
        <dbReference type="EMBL" id="KAK2947747.1"/>
    </source>
</evidence>
<keyword evidence="3" id="KW-1185">Reference proteome</keyword>
<proteinExistence type="predicted"/>
<feature type="transmembrane region" description="Helical" evidence="1">
    <location>
        <begin position="55"/>
        <end position="75"/>
    </location>
</feature>
<gene>
    <name evidence="2" type="ORF">BLNAU_17347</name>
</gene>
<keyword evidence="1" id="KW-0812">Transmembrane</keyword>
<keyword evidence="1" id="KW-0472">Membrane</keyword>
<reference evidence="2 3" key="1">
    <citation type="journal article" date="2022" name="bioRxiv">
        <title>Genomics of Preaxostyla Flagellates Illuminates Evolutionary Transitions and the Path Towards Mitochondrial Loss.</title>
        <authorList>
            <person name="Novak L.V.F."/>
            <person name="Treitli S.C."/>
            <person name="Pyrih J."/>
            <person name="Halakuc P."/>
            <person name="Pipaliya S.V."/>
            <person name="Vacek V."/>
            <person name="Brzon O."/>
            <person name="Soukal P."/>
            <person name="Eme L."/>
            <person name="Dacks J.B."/>
            <person name="Karnkowska A."/>
            <person name="Elias M."/>
            <person name="Hampl V."/>
        </authorList>
    </citation>
    <scope>NUCLEOTIDE SEQUENCE [LARGE SCALE GENOMIC DNA]</scope>
    <source>
        <strain evidence="2">NAU3</strain>
        <tissue evidence="2">Gut</tissue>
    </source>
</reference>
<keyword evidence="1" id="KW-1133">Transmembrane helix</keyword>
<dbReference type="EMBL" id="JARBJD010000192">
    <property type="protein sequence ID" value="KAK2947747.1"/>
    <property type="molecule type" value="Genomic_DNA"/>
</dbReference>
<accession>A0ABQ9X941</accession>
<name>A0ABQ9X941_9EUKA</name>
<dbReference type="Proteomes" id="UP001281761">
    <property type="component" value="Unassembled WGS sequence"/>
</dbReference>
<evidence type="ECO:0000256" key="1">
    <source>
        <dbReference type="SAM" id="Phobius"/>
    </source>
</evidence>